<evidence type="ECO:0000256" key="6">
    <source>
        <dbReference type="ARBA" id="ARBA00022989"/>
    </source>
</evidence>
<evidence type="ECO:0000256" key="5">
    <source>
        <dbReference type="ARBA" id="ARBA00022737"/>
    </source>
</evidence>
<gene>
    <name evidence="13" type="ORF">PISMIDRAFT_26823</name>
</gene>
<dbReference type="PROSITE" id="PS50920">
    <property type="entry name" value="SOLCAR"/>
    <property type="match status" value="3"/>
</dbReference>
<feature type="compositionally biased region" description="Pro residues" evidence="10">
    <location>
        <begin position="146"/>
        <end position="157"/>
    </location>
</feature>
<feature type="repeat" description="Solcar" evidence="9">
    <location>
        <begin position="960"/>
        <end position="1049"/>
    </location>
</feature>
<dbReference type="Gene3D" id="1.50.40.10">
    <property type="entry name" value="Mitochondrial carrier domain"/>
    <property type="match status" value="2"/>
</dbReference>
<evidence type="ECO:0000256" key="11">
    <source>
        <dbReference type="SAM" id="SignalP"/>
    </source>
</evidence>
<dbReference type="STRING" id="765257.A0A0D0AE54"/>
<evidence type="ECO:0000256" key="3">
    <source>
        <dbReference type="ARBA" id="ARBA00022448"/>
    </source>
</evidence>
<dbReference type="OrthoDB" id="14252at2759"/>
<feature type="domain" description="FAS1" evidence="12">
    <location>
        <begin position="33"/>
        <end position="212"/>
    </location>
</feature>
<feature type="domain" description="FAS1" evidence="12">
    <location>
        <begin position="215"/>
        <end position="348"/>
    </location>
</feature>
<dbReference type="SUPFAM" id="SSF103506">
    <property type="entry name" value="Mitochondrial carrier"/>
    <property type="match status" value="1"/>
</dbReference>
<feature type="repeat" description="Solcar" evidence="9">
    <location>
        <begin position="862"/>
        <end position="947"/>
    </location>
</feature>
<dbReference type="Pfam" id="PF02469">
    <property type="entry name" value="Fasciclin"/>
    <property type="match status" value="5"/>
</dbReference>
<dbReference type="PANTHER" id="PTHR45624:SF4">
    <property type="entry name" value="CONGESTED-LIKE TRACHEA PROTEIN-RELATED"/>
    <property type="match status" value="1"/>
</dbReference>
<comment type="similarity">
    <text evidence="2">Belongs to the mitochondrial carrier (TC 2.A.29) family.</text>
</comment>
<feature type="domain" description="FAS1" evidence="12">
    <location>
        <begin position="354"/>
        <end position="499"/>
    </location>
</feature>
<evidence type="ECO:0000259" key="12">
    <source>
        <dbReference type="PROSITE" id="PS50213"/>
    </source>
</evidence>
<dbReference type="GO" id="GO:0015227">
    <property type="term" value="F:O-acyl-L-carnitine transmembrane transporter activity"/>
    <property type="evidence" value="ECO:0007669"/>
    <property type="project" value="TreeGrafter"/>
</dbReference>
<reference evidence="13 14" key="1">
    <citation type="submission" date="2014-04" db="EMBL/GenBank/DDBJ databases">
        <authorList>
            <consortium name="DOE Joint Genome Institute"/>
            <person name="Kuo A."/>
            <person name="Kohler A."/>
            <person name="Costa M.D."/>
            <person name="Nagy L.G."/>
            <person name="Floudas D."/>
            <person name="Copeland A."/>
            <person name="Barry K.W."/>
            <person name="Cichocki N."/>
            <person name="Veneault-Fourrey C."/>
            <person name="LaButti K."/>
            <person name="Lindquist E.A."/>
            <person name="Lipzen A."/>
            <person name="Lundell T."/>
            <person name="Morin E."/>
            <person name="Murat C."/>
            <person name="Sun H."/>
            <person name="Tunlid A."/>
            <person name="Henrissat B."/>
            <person name="Grigoriev I.V."/>
            <person name="Hibbett D.S."/>
            <person name="Martin F."/>
            <person name="Nordberg H.P."/>
            <person name="Cantor M.N."/>
            <person name="Hua S.X."/>
        </authorList>
    </citation>
    <scope>NUCLEOTIDE SEQUENCE [LARGE SCALE GENOMIC DNA]</scope>
    <source>
        <strain evidence="13 14">441</strain>
    </source>
</reference>
<name>A0A0D0AE54_9AGAM</name>
<dbReference type="InterPro" id="IPR036378">
    <property type="entry name" value="FAS1_dom_sf"/>
</dbReference>
<evidence type="ECO:0000256" key="10">
    <source>
        <dbReference type="SAM" id="MobiDB-lite"/>
    </source>
</evidence>
<proteinExistence type="inferred from homology"/>
<evidence type="ECO:0000313" key="14">
    <source>
        <dbReference type="Proteomes" id="UP000054018"/>
    </source>
</evidence>
<dbReference type="SMART" id="SM00554">
    <property type="entry name" value="FAS1"/>
    <property type="match status" value="5"/>
</dbReference>
<accession>A0A0D0AE54</accession>
<dbReference type="Pfam" id="PF00153">
    <property type="entry name" value="Mito_carr"/>
    <property type="match status" value="3"/>
</dbReference>
<keyword evidence="8 9" id="KW-0472">Membrane</keyword>
<dbReference type="PANTHER" id="PTHR45624">
    <property type="entry name" value="MITOCHONDRIAL BASIC AMINO ACIDS TRANSPORTER-RELATED"/>
    <property type="match status" value="1"/>
</dbReference>
<dbReference type="InterPro" id="IPR018108">
    <property type="entry name" value="MCP_transmembrane"/>
</dbReference>
<feature type="domain" description="FAS1" evidence="12">
    <location>
        <begin position="502"/>
        <end position="645"/>
    </location>
</feature>
<dbReference type="PROSITE" id="PS50213">
    <property type="entry name" value="FAS1"/>
    <property type="match status" value="4"/>
</dbReference>
<keyword evidence="6" id="KW-1133">Transmembrane helix</keyword>
<dbReference type="EMBL" id="KN833687">
    <property type="protein sequence ID" value="KIK30393.1"/>
    <property type="molecule type" value="Genomic_DNA"/>
</dbReference>
<feature type="repeat" description="Solcar" evidence="9">
    <location>
        <begin position="1060"/>
        <end position="1145"/>
    </location>
</feature>
<dbReference type="InterPro" id="IPR000782">
    <property type="entry name" value="FAS1_domain"/>
</dbReference>
<keyword evidence="4 9" id="KW-0812">Transmembrane</keyword>
<dbReference type="Proteomes" id="UP000054018">
    <property type="component" value="Unassembled WGS sequence"/>
</dbReference>
<dbReference type="InterPro" id="IPR050567">
    <property type="entry name" value="Mitochondrial_Carrier"/>
</dbReference>
<dbReference type="HOGENOM" id="CLU_003373_1_0_1"/>
<dbReference type="GO" id="GO:1902603">
    <property type="term" value="P:carnitine transmembrane transport"/>
    <property type="evidence" value="ECO:0007669"/>
    <property type="project" value="TreeGrafter"/>
</dbReference>
<evidence type="ECO:0000256" key="2">
    <source>
        <dbReference type="ARBA" id="ARBA00006375"/>
    </source>
</evidence>
<evidence type="ECO:0000256" key="9">
    <source>
        <dbReference type="PROSITE-ProRule" id="PRU00282"/>
    </source>
</evidence>
<dbReference type="GO" id="GO:0031966">
    <property type="term" value="C:mitochondrial membrane"/>
    <property type="evidence" value="ECO:0007669"/>
    <property type="project" value="UniProtKB-SubCell"/>
</dbReference>
<evidence type="ECO:0000256" key="7">
    <source>
        <dbReference type="ARBA" id="ARBA00023128"/>
    </source>
</evidence>
<sequence>MRLWRYLPLSLWFAVCGVSSSHLPWHASLANQHRTLVDVLNGDEDYSLLLSLLQRTRLIPTLNKLNGSTFFAPTNDAIKRRSEKDSLLQRALEGDELEVPDNVQEELRQQFFYHLVNYTIPVPTVEPTTQTLKTLHFPRRAISPPTHKPPPSPPWLPIPEGTLGGKPQRLRLTSRDDTLWVGTDAFGQGGVEVVKSRTNASNGVVYGISDMLQVPPSLARVVGNETSLSYLRKILTPDLEDFLNETSCLSLFMPVDAAWESIDPLERLYLESEFSDDDRRRILGMHSVVEENVKWSDSFASSTKMTTEYGSVLDVEVSSKGATINGTKVVQPDVYASNGVLHLVSTLLIPPGALQLTPEKYLLTLNCTSFVSLLHSVNLTHLVNNSDHRYTILAPKDDVLSFFANDGLPKAGSEELKQLLQYHFIPGIWTPKKLDHGALLETELREPGLDDGRQVLQVEVHTGEKSAADSKHISFGGAGVIGDYVDLNNTVIYFISRPLEPPVDPLQAALPSLDLSSFLAAVFSTSLADVIKKTPRTTFLIPRNSAFKRLGRLVSDHLLAASSKADLENVILHHVIDSVRYSKSLVNESQRTFPTLEGSDLQLERTDNGSVFIRASGGWADMQSALYPQNLLTKTGVIHEVSDLMIPRTVELNVGKLMKAAKATTMASMITKAGFDWVLNGTAPPGDSEWAGRGLDGASWTVLCPTDDAFKDFNLTELLGNQEVLRSIVSQHLIPTPFSGSSAAEPNNNNRPLPLYDLGTYSTLLSPSSAYGDIVFRTLEDKSDSEYMVGIKGARGTDGKTDWARVLSWGRTTTGSGTGGVIQVDRLLVPYHPRWWIEYGPPSFVGAIGVAQSPEDNKSLAAENVKSFTAGGFGGVCAVLVGHPFDLTKTRLQTAAAGQYTGAIDVVRKALARDGITGMYRGIVPPLLGVTPIFAMSFWAYDASKTLIYALTPNRTSETLSTLELATAGFLSAVPTTLVTAPVERAKVVLQVQGQGTSSTQYKGVVDVMRHLYREGGIRSIFRGTGATLARDGPGSAAYFAAYEVTKKFLISKESTSGDLNLGAIIFAGGTAGVAMWSLAIPPDVLKSRLQSAPTGTYSGLFDCFRKTVAQDGITALWKGFGPAMARAFPANAATFLGVEASRKLLDSLF</sequence>
<dbReference type="GO" id="GO:0006839">
    <property type="term" value="P:mitochondrial transport"/>
    <property type="evidence" value="ECO:0007669"/>
    <property type="project" value="TreeGrafter"/>
</dbReference>
<dbReference type="SUPFAM" id="SSF82153">
    <property type="entry name" value="FAS1 domain"/>
    <property type="match status" value="5"/>
</dbReference>
<evidence type="ECO:0000313" key="13">
    <source>
        <dbReference type="EMBL" id="KIK30393.1"/>
    </source>
</evidence>
<reference evidence="14" key="2">
    <citation type="submission" date="2015-01" db="EMBL/GenBank/DDBJ databases">
        <title>Evolutionary Origins and Diversification of the Mycorrhizal Mutualists.</title>
        <authorList>
            <consortium name="DOE Joint Genome Institute"/>
            <consortium name="Mycorrhizal Genomics Consortium"/>
            <person name="Kohler A."/>
            <person name="Kuo A."/>
            <person name="Nagy L.G."/>
            <person name="Floudas D."/>
            <person name="Copeland A."/>
            <person name="Barry K.W."/>
            <person name="Cichocki N."/>
            <person name="Veneault-Fourrey C."/>
            <person name="LaButti K."/>
            <person name="Lindquist E.A."/>
            <person name="Lipzen A."/>
            <person name="Lundell T."/>
            <person name="Morin E."/>
            <person name="Murat C."/>
            <person name="Riley R."/>
            <person name="Ohm R."/>
            <person name="Sun H."/>
            <person name="Tunlid A."/>
            <person name="Henrissat B."/>
            <person name="Grigoriev I.V."/>
            <person name="Hibbett D.S."/>
            <person name="Martin F."/>
        </authorList>
    </citation>
    <scope>NUCLEOTIDE SEQUENCE [LARGE SCALE GENOMIC DNA]</scope>
    <source>
        <strain evidence="14">441</strain>
    </source>
</reference>
<comment type="subcellular location">
    <subcellularLocation>
        <location evidence="1">Mitochondrion membrane</location>
        <topology evidence="1">Multi-pass membrane protein</topology>
    </subcellularLocation>
</comment>
<feature type="region of interest" description="Disordered" evidence="10">
    <location>
        <begin position="138"/>
        <end position="163"/>
    </location>
</feature>
<keyword evidence="5" id="KW-0677">Repeat</keyword>
<keyword evidence="14" id="KW-1185">Reference proteome</keyword>
<organism evidence="13 14">
    <name type="scientific">Pisolithus microcarpus 441</name>
    <dbReference type="NCBI Taxonomy" id="765257"/>
    <lineage>
        <taxon>Eukaryota</taxon>
        <taxon>Fungi</taxon>
        <taxon>Dikarya</taxon>
        <taxon>Basidiomycota</taxon>
        <taxon>Agaricomycotina</taxon>
        <taxon>Agaricomycetes</taxon>
        <taxon>Agaricomycetidae</taxon>
        <taxon>Boletales</taxon>
        <taxon>Sclerodermatineae</taxon>
        <taxon>Pisolithaceae</taxon>
        <taxon>Pisolithus</taxon>
    </lineage>
</organism>
<keyword evidence="3" id="KW-0813">Transport</keyword>
<dbReference type="InterPro" id="IPR023395">
    <property type="entry name" value="MCP_dom_sf"/>
</dbReference>
<evidence type="ECO:0000256" key="1">
    <source>
        <dbReference type="ARBA" id="ARBA00004225"/>
    </source>
</evidence>
<protein>
    <submittedName>
        <fullName evidence="13">Unplaced genomic scaffold scaffold_3, whole genome shotgun sequence</fullName>
    </submittedName>
</protein>
<keyword evidence="11" id="KW-0732">Signal</keyword>
<dbReference type="AlphaFoldDB" id="A0A0D0AE54"/>
<evidence type="ECO:0000256" key="4">
    <source>
        <dbReference type="ARBA" id="ARBA00022692"/>
    </source>
</evidence>
<feature type="signal peptide" evidence="11">
    <location>
        <begin position="1"/>
        <end position="20"/>
    </location>
</feature>
<evidence type="ECO:0000256" key="8">
    <source>
        <dbReference type="ARBA" id="ARBA00023136"/>
    </source>
</evidence>
<feature type="chain" id="PRO_5002207165" evidence="11">
    <location>
        <begin position="21"/>
        <end position="1150"/>
    </location>
</feature>
<keyword evidence="7" id="KW-0496">Mitochondrion</keyword>
<dbReference type="Gene3D" id="2.30.180.10">
    <property type="entry name" value="FAS1 domain"/>
    <property type="match status" value="5"/>
</dbReference>